<dbReference type="SUPFAM" id="SSF57924">
    <property type="entry name" value="Inhibitor of apoptosis (IAP) repeat"/>
    <property type="match status" value="1"/>
</dbReference>
<feature type="compositionally biased region" description="Polar residues" evidence="1">
    <location>
        <begin position="1"/>
        <end position="12"/>
    </location>
</feature>
<evidence type="ECO:0000256" key="1">
    <source>
        <dbReference type="SAM" id="MobiDB-lite"/>
    </source>
</evidence>
<name>A0A0F7U3F8_PENBI</name>
<dbReference type="EMBL" id="CDHK01000024">
    <property type="protein sequence ID" value="CEJ62806.1"/>
    <property type="molecule type" value="Genomic_DNA"/>
</dbReference>
<evidence type="ECO:0000313" key="3">
    <source>
        <dbReference type="Proteomes" id="UP000042958"/>
    </source>
</evidence>
<dbReference type="AlphaFoldDB" id="A0A0F7U3F8"/>
<feature type="compositionally biased region" description="Polar residues" evidence="1">
    <location>
        <begin position="25"/>
        <end position="46"/>
    </location>
</feature>
<keyword evidence="3" id="KW-1185">Reference proteome</keyword>
<protein>
    <submittedName>
        <fullName evidence="2">Uncharacterized protein</fullName>
    </submittedName>
</protein>
<feature type="region of interest" description="Disordered" evidence="1">
    <location>
        <begin position="209"/>
        <end position="238"/>
    </location>
</feature>
<feature type="region of interest" description="Disordered" evidence="1">
    <location>
        <begin position="1"/>
        <end position="49"/>
    </location>
</feature>
<feature type="compositionally biased region" description="Low complexity" evidence="1">
    <location>
        <begin position="216"/>
        <end position="235"/>
    </location>
</feature>
<organism evidence="2 3">
    <name type="scientific">Penicillium brasilianum</name>
    <dbReference type="NCBI Taxonomy" id="104259"/>
    <lineage>
        <taxon>Eukaryota</taxon>
        <taxon>Fungi</taxon>
        <taxon>Dikarya</taxon>
        <taxon>Ascomycota</taxon>
        <taxon>Pezizomycotina</taxon>
        <taxon>Eurotiomycetes</taxon>
        <taxon>Eurotiomycetidae</taxon>
        <taxon>Eurotiales</taxon>
        <taxon>Aspergillaceae</taxon>
        <taxon>Penicillium</taxon>
    </lineage>
</organism>
<gene>
    <name evidence="2" type="ORF">PMG11_11293</name>
</gene>
<reference evidence="3" key="1">
    <citation type="journal article" date="2015" name="Genome Announc.">
        <title>Draft genome sequence of the fungus Penicillium brasilianum MG11.</title>
        <authorList>
            <person name="Horn F."/>
            <person name="Linde J."/>
            <person name="Mattern D.J."/>
            <person name="Walther G."/>
            <person name="Guthke R."/>
            <person name="Brakhage A.A."/>
            <person name="Valiante V."/>
        </authorList>
    </citation>
    <scope>NUCLEOTIDE SEQUENCE [LARGE SCALE GENOMIC DNA]</scope>
    <source>
        <strain evidence="3">MG11</strain>
    </source>
</reference>
<feature type="compositionally biased region" description="Polar residues" evidence="1">
    <location>
        <begin position="154"/>
        <end position="179"/>
    </location>
</feature>
<dbReference type="OrthoDB" id="4367081at2759"/>
<feature type="region of interest" description="Disordered" evidence="1">
    <location>
        <begin position="142"/>
        <end position="180"/>
    </location>
</feature>
<proteinExistence type="predicted"/>
<accession>A0A0F7U3F8</accession>
<evidence type="ECO:0000313" key="2">
    <source>
        <dbReference type="EMBL" id="CEJ62806.1"/>
    </source>
</evidence>
<dbReference type="Proteomes" id="UP000042958">
    <property type="component" value="Unassembled WGS sequence"/>
</dbReference>
<sequence>MGDEPMSSQPSDAGSGHRPFPALRSPSSISKPTNPATQPDSTTPHRNVQPLFRISTTYSTTSARALSFQGQVVPSITPLQLAENGLYFLLHPGFGGTACCFACQSLTPLYTFQRASIEEVEQLHKVDCIWQIIRHDLRSTSEKPDTLRRPTINRYLSSDKQPSNSTTPTASTQSQNQSRDLAPAIQEAHTTSHLNNAPNQRTATRLEPQLPHSTRSPQPLQSTATTSTTSATPLQRPTYATVLQQPTITRPQPTPTSHQSVPPKTTLTIEDLHLRFHNKPSPFKLEKRKKKRPNTAFAAQSLSRFLNSALPAFSRFLAEMQPAADNSWPAYMETQYNRAMRAA</sequence>